<dbReference type="EMBL" id="CP013655">
    <property type="protein sequence ID" value="ALS37414.1"/>
    <property type="molecule type" value="Genomic_DNA"/>
</dbReference>
<reference evidence="2" key="1">
    <citation type="submission" date="2015-12" db="EMBL/GenBank/DDBJ databases">
        <authorList>
            <person name="Lauer A."/>
            <person name="Humrighouse B."/>
            <person name="Loparev V."/>
            <person name="Shewmaker P.L."/>
            <person name="Whitney A.M."/>
            <person name="McLaughlin R.W."/>
        </authorList>
    </citation>
    <scope>NUCLEOTIDE SEQUENCE [LARGE SCALE GENOMIC DNA]</scope>
    <source>
        <strain evidence="2">LMG 26678</strain>
    </source>
</reference>
<accession>A0A0U2WQ74</accession>
<gene>
    <name evidence="1" type="ORF">ATZ35_09695</name>
</gene>
<evidence type="ECO:0000313" key="2">
    <source>
        <dbReference type="Proteomes" id="UP000067523"/>
    </source>
</evidence>
<keyword evidence="2" id="KW-1185">Reference proteome</keyword>
<dbReference type="RefSeq" id="WP_208927077.1">
    <property type="nucleotide sequence ID" value="NZ_CP013655.1"/>
</dbReference>
<dbReference type="AlphaFoldDB" id="A0A0U2WQ74"/>
<sequence length="105" mass="12318">MRKNEYLALVAMEECAEIQQALSKAIRFGFDDHHPSRADETNEEQLLTEFYQLTAMIEEMQNKGIIAGFTQEKIEKVKNDKIKKVYKYMDYSEEKGLLEKSFNSK</sequence>
<dbReference type="KEGG" id="erx:ATZ35_09695"/>
<dbReference type="STRING" id="118060.ATZ35_09695"/>
<name>A0A0U2WQ74_9ENTE</name>
<evidence type="ECO:0000313" key="1">
    <source>
        <dbReference type="EMBL" id="ALS37414.1"/>
    </source>
</evidence>
<organism evidence="1 2">
    <name type="scientific">Enterococcus rotai</name>
    <dbReference type="NCBI Taxonomy" id="118060"/>
    <lineage>
        <taxon>Bacteria</taxon>
        <taxon>Bacillati</taxon>
        <taxon>Bacillota</taxon>
        <taxon>Bacilli</taxon>
        <taxon>Lactobacillales</taxon>
        <taxon>Enterococcaceae</taxon>
        <taxon>Enterococcus</taxon>
    </lineage>
</organism>
<dbReference type="Proteomes" id="UP000067523">
    <property type="component" value="Chromosome"/>
</dbReference>
<proteinExistence type="predicted"/>
<protein>
    <submittedName>
        <fullName evidence="1">Uncharacterized protein</fullName>
    </submittedName>
</protein>